<organism evidence="1 2">
    <name type="scientific">Glossina austeni</name>
    <name type="common">Savannah tsetse fly</name>
    <dbReference type="NCBI Taxonomy" id="7395"/>
    <lineage>
        <taxon>Eukaryota</taxon>
        <taxon>Metazoa</taxon>
        <taxon>Ecdysozoa</taxon>
        <taxon>Arthropoda</taxon>
        <taxon>Hexapoda</taxon>
        <taxon>Insecta</taxon>
        <taxon>Pterygota</taxon>
        <taxon>Neoptera</taxon>
        <taxon>Endopterygota</taxon>
        <taxon>Diptera</taxon>
        <taxon>Brachycera</taxon>
        <taxon>Muscomorpha</taxon>
        <taxon>Hippoboscoidea</taxon>
        <taxon>Glossinidae</taxon>
        <taxon>Glossina</taxon>
    </lineage>
</organism>
<protein>
    <submittedName>
        <fullName evidence="1">Uncharacterized protein</fullName>
    </submittedName>
</protein>
<name>A0A1A9VAT8_GLOAU</name>
<evidence type="ECO:0000313" key="1">
    <source>
        <dbReference type="EnsemblMetazoa" id="GAUT031320-PA"/>
    </source>
</evidence>
<dbReference type="Proteomes" id="UP000078200">
    <property type="component" value="Unassembled WGS sequence"/>
</dbReference>
<dbReference type="EnsemblMetazoa" id="GAUT031320-RA">
    <property type="protein sequence ID" value="GAUT031320-PA"/>
    <property type="gene ID" value="GAUT031320"/>
</dbReference>
<dbReference type="AlphaFoldDB" id="A0A1A9VAT8"/>
<dbReference type="VEuPathDB" id="VectorBase:GAUT031320"/>
<keyword evidence="2" id="KW-1185">Reference proteome</keyword>
<accession>A0A1A9VAT8</accession>
<proteinExistence type="predicted"/>
<sequence length="136" mass="15298">MESVKCHFTLSSSRDAMLPIRIEVSFRTSIMSLIDFCALDGNPNNVVPPNVNIVSMRSEHHSCCDTPNGCQWLISNLLVVLLKRHQNHMLDLPAKRRSSSIANVNSLTIFHRESFLKPNNQLQSNSTLSDTLAQHN</sequence>
<evidence type="ECO:0000313" key="2">
    <source>
        <dbReference type="Proteomes" id="UP000078200"/>
    </source>
</evidence>
<reference evidence="1" key="1">
    <citation type="submission" date="2020-05" db="UniProtKB">
        <authorList>
            <consortium name="EnsemblMetazoa"/>
        </authorList>
    </citation>
    <scope>IDENTIFICATION</scope>
    <source>
        <strain evidence="1">TTRI</strain>
    </source>
</reference>